<evidence type="ECO:0000313" key="2">
    <source>
        <dbReference type="Proteomes" id="UP000813462"/>
    </source>
</evidence>
<protein>
    <submittedName>
        <fullName evidence="1">Uncharacterized protein</fullName>
    </submittedName>
</protein>
<sequence>MVRRFWWGAKEGSSHYLALKNWGSLCKPKAFRKFKDFNVALLAKLGWKLAKEEDCLWTRRFRALRLETAGPLTHGRIFGSRKLKEKSLKSKRE</sequence>
<dbReference type="AlphaFoldDB" id="A0A978V9J0"/>
<evidence type="ECO:0000313" key="1">
    <source>
        <dbReference type="EMBL" id="KAH7524575.1"/>
    </source>
</evidence>
<comment type="caution">
    <text evidence="1">The sequence shown here is derived from an EMBL/GenBank/DDBJ whole genome shotgun (WGS) entry which is preliminary data.</text>
</comment>
<name>A0A978V9J0_ZIZJJ</name>
<organism evidence="1 2">
    <name type="scientific">Ziziphus jujuba var. spinosa</name>
    <dbReference type="NCBI Taxonomy" id="714518"/>
    <lineage>
        <taxon>Eukaryota</taxon>
        <taxon>Viridiplantae</taxon>
        <taxon>Streptophyta</taxon>
        <taxon>Embryophyta</taxon>
        <taxon>Tracheophyta</taxon>
        <taxon>Spermatophyta</taxon>
        <taxon>Magnoliopsida</taxon>
        <taxon>eudicotyledons</taxon>
        <taxon>Gunneridae</taxon>
        <taxon>Pentapetalae</taxon>
        <taxon>rosids</taxon>
        <taxon>fabids</taxon>
        <taxon>Rosales</taxon>
        <taxon>Rhamnaceae</taxon>
        <taxon>Paliureae</taxon>
        <taxon>Ziziphus</taxon>
    </lineage>
</organism>
<dbReference type="EMBL" id="JAEACU010000006">
    <property type="protein sequence ID" value="KAH7524575.1"/>
    <property type="molecule type" value="Genomic_DNA"/>
</dbReference>
<dbReference type="Proteomes" id="UP000813462">
    <property type="component" value="Unassembled WGS sequence"/>
</dbReference>
<reference evidence="1" key="1">
    <citation type="journal article" date="2021" name="Front. Plant Sci.">
        <title>Chromosome-Scale Genome Assembly for Chinese Sour Jujube and Insights Into Its Genome Evolution and Domestication Signature.</title>
        <authorList>
            <person name="Shen L.-Y."/>
            <person name="Luo H."/>
            <person name="Wang X.-L."/>
            <person name="Wang X.-M."/>
            <person name="Qiu X.-J."/>
            <person name="Liu H."/>
            <person name="Zhou S.-S."/>
            <person name="Jia K.-H."/>
            <person name="Nie S."/>
            <person name="Bao Y.-T."/>
            <person name="Zhang R.-G."/>
            <person name="Yun Q.-Z."/>
            <person name="Chai Y.-H."/>
            <person name="Lu J.-Y."/>
            <person name="Li Y."/>
            <person name="Zhao S.-W."/>
            <person name="Mao J.-F."/>
            <person name="Jia S.-G."/>
            <person name="Mao Y.-M."/>
        </authorList>
    </citation>
    <scope>NUCLEOTIDE SEQUENCE</scope>
    <source>
        <strain evidence="1">AT0</strain>
        <tissue evidence="1">Leaf</tissue>
    </source>
</reference>
<gene>
    <name evidence="1" type="ORF">FEM48_Zijuj06G0134100</name>
</gene>
<proteinExistence type="predicted"/>
<accession>A0A978V9J0</accession>